<accession>A0A0D2IE86</accession>
<dbReference type="OrthoDB" id="21416at2759"/>
<feature type="region of interest" description="Disordered" evidence="1">
    <location>
        <begin position="359"/>
        <end position="386"/>
    </location>
</feature>
<name>A0A0D2IE86_CLAB1</name>
<evidence type="ECO:0000313" key="3">
    <source>
        <dbReference type="Proteomes" id="UP000053789"/>
    </source>
</evidence>
<dbReference type="Proteomes" id="UP000053789">
    <property type="component" value="Unassembled WGS sequence"/>
</dbReference>
<keyword evidence="3" id="KW-1185">Reference proteome</keyword>
<dbReference type="HOGENOM" id="CLU_562567_0_0_1"/>
<dbReference type="AlphaFoldDB" id="A0A0D2IE86"/>
<evidence type="ECO:0008006" key="4">
    <source>
        <dbReference type="Google" id="ProtNLM"/>
    </source>
</evidence>
<sequence length="485" mass="54510">MDHKEYAKVICILEWLACSCRLMKMREVQDGIVFHVDNMVLDDETKLSPAVLDLCKPLIEEGPNKTIDFVHYSAKEFILDEVSGPLLQESQAHYNIAFSCITYLNTAIYFLALGPFEGLAKVRVAKGSHGLHNHANEYWFQHILQCVRDLINLDSSGIMVSALRTFQERYWKGKSGHAAQSLKLDDTTTANEICKELAVLSDLDHVRQMGTDVQTFRAHLVQERHAHKVAENHHAYELEHDPTLFSQISRRYQEVVLFLLTSKLDGVPPSIDQETLATFRKARNNHELSHFKKLRCADTTCEFLVRGFASRTGLLKHNRHPSPDEVQLPEFVPIRPQNPPAGPPSVPPPLPAANVPPPCSPTPTSVEISPISVPESSPVKKVRQKRGKRGLPVHNCEFCGKVFMRAEALRYVYPSVDVFYKTHIGCHQDATNSTMYLLVSAVRMSIAARSFTGKICTNGISANSRLIPPYSRNINDLSQSSHQSE</sequence>
<dbReference type="EMBL" id="KN846984">
    <property type="protein sequence ID" value="KIW95094.1"/>
    <property type="molecule type" value="Genomic_DNA"/>
</dbReference>
<reference evidence="2" key="1">
    <citation type="submission" date="2015-01" db="EMBL/GenBank/DDBJ databases">
        <title>The Genome Sequence of Cladophialophora bantiana CBS 173.52.</title>
        <authorList>
            <consortium name="The Broad Institute Genomics Platform"/>
            <person name="Cuomo C."/>
            <person name="de Hoog S."/>
            <person name="Gorbushina A."/>
            <person name="Stielow B."/>
            <person name="Teixiera M."/>
            <person name="Abouelleil A."/>
            <person name="Chapman S.B."/>
            <person name="Priest M."/>
            <person name="Young S.K."/>
            <person name="Wortman J."/>
            <person name="Nusbaum C."/>
            <person name="Birren B."/>
        </authorList>
    </citation>
    <scope>NUCLEOTIDE SEQUENCE [LARGE SCALE GENOMIC DNA]</scope>
    <source>
        <strain evidence="2">CBS 173.52</strain>
    </source>
</reference>
<protein>
    <recommendedName>
        <fullName evidence="4">C2H2-type domain-containing protein</fullName>
    </recommendedName>
</protein>
<proteinExistence type="predicted"/>
<dbReference type="PANTHER" id="PTHR10039:SF14">
    <property type="entry name" value="NACHT DOMAIN-CONTAINING PROTEIN"/>
    <property type="match status" value="1"/>
</dbReference>
<dbReference type="GeneID" id="27696606"/>
<dbReference type="PANTHER" id="PTHR10039">
    <property type="entry name" value="AMELOGENIN"/>
    <property type="match status" value="1"/>
</dbReference>
<gene>
    <name evidence="2" type="ORF">Z519_03678</name>
</gene>
<feature type="compositionally biased region" description="Low complexity" evidence="1">
    <location>
        <begin position="362"/>
        <end position="379"/>
    </location>
</feature>
<evidence type="ECO:0000256" key="1">
    <source>
        <dbReference type="SAM" id="MobiDB-lite"/>
    </source>
</evidence>
<evidence type="ECO:0000313" key="2">
    <source>
        <dbReference type="EMBL" id="KIW95094.1"/>
    </source>
</evidence>
<dbReference type="RefSeq" id="XP_016621763.1">
    <property type="nucleotide sequence ID" value="XM_016761425.1"/>
</dbReference>
<organism evidence="2 3">
    <name type="scientific">Cladophialophora bantiana (strain ATCC 10958 / CBS 173.52 / CDC B-1940 / NIH 8579)</name>
    <name type="common">Xylohypha bantiana</name>
    <dbReference type="NCBI Taxonomy" id="1442370"/>
    <lineage>
        <taxon>Eukaryota</taxon>
        <taxon>Fungi</taxon>
        <taxon>Dikarya</taxon>
        <taxon>Ascomycota</taxon>
        <taxon>Pezizomycotina</taxon>
        <taxon>Eurotiomycetes</taxon>
        <taxon>Chaetothyriomycetidae</taxon>
        <taxon>Chaetothyriales</taxon>
        <taxon>Herpotrichiellaceae</taxon>
        <taxon>Cladophialophora</taxon>
    </lineage>
</organism>